<name>A0A7X0II79_9ACTN</name>
<evidence type="ECO:0000313" key="3">
    <source>
        <dbReference type="Proteomes" id="UP000555564"/>
    </source>
</evidence>
<organism evidence="2 3">
    <name type="scientific">Sphaerisporangium rubeum</name>
    <dbReference type="NCBI Taxonomy" id="321317"/>
    <lineage>
        <taxon>Bacteria</taxon>
        <taxon>Bacillati</taxon>
        <taxon>Actinomycetota</taxon>
        <taxon>Actinomycetes</taxon>
        <taxon>Streptosporangiales</taxon>
        <taxon>Streptosporangiaceae</taxon>
        <taxon>Sphaerisporangium</taxon>
    </lineage>
</organism>
<dbReference type="InterPro" id="IPR009081">
    <property type="entry name" value="PP-bd_ACP"/>
</dbReference>
<dbReference type="InterPro" id="IPR036736">
    <property type="entry name" value="ACP-like_sf"/>
</dbReference>
<comment type="caution">
    <text evidence="2">The sequence shown here is derived from an EMBL/GenBank/DDBJ whole genome shotgun (WGS) entry which is preliminary data.</text>
</comment>
<dbReference type="EMBL" id="JACHIU010000001">
    <property type="protein sequence ID" value="MBB6475691.1"/>
    <property type="molecule type" value="Genomic_DNA"/>
</dbReference>
<keyword evidence="3" id="KW-1185">Reference proteome</keyword>
<gene>
    <name evidence="2" type="ORF">BJ992_005122</name>
</gene>
<accession>A0A7X0II79</accession>
<reference evidence="2 3" key="1">
    <citation type="submission" date="2020-08" db="EMBL/GenBank/DDBJ databases">
        <title>Sequencing the genomes of 1000 actinobacteria strains.</title>
        <authorList>
            <person name="Klenk H.-P."/>
        </authorList>
    </citation>
    <scope>NUCLEOTIDE SEQUENCE [LARGE SCALE GENOMIC DNA]</scope>
    <source>
        <strain evidence="2 3">DSM 44936</strain>
    </source>
</reference>
<dbReference type="AlphaFoldDB" id="A0A7X0II79"/>
<evidence type="ECO:0000313" key="2">
    <source>
        <dbReference type="EMBL" id="MBB6475691.1"/>
    </source>
</evidence>
<evidence type="ECO:0000259" key="1">
    <source>
        <dbReference type="PROSITE" id="PS50075"/>
    </source>
</evidence>
<dbReference type="Pfam" id="PF00550">
    <property type="entry name" value="PP-binding"/>
    <property type="match status" value="1"/>
</dbReference>
<sequence>MTMNEDDIFTTVKTNVLAVLPDLDPDQVTMHGTLTDLGANSVDRADVVTMTMEDLGLVIPISEFQEVHDIASLVALLKRHS</sequence>
<dbReference type="Proteomes" id="UP000555564">
    <property type="component" value="Unassembled WGS sequence"/>
</dbReference>
<dbReference type="SUPFAM" id="SSF47336">
    <property type="entry name" value="ACP-like"/>
    <property type="match status" value="1"/>
</dbReference>
<protein>
    <submittedName>
        <fullName evidence="2">Polyketide biosynthesis acyl carrier protein</fullName>
    </submittedName>
</protein>
<dbReference type="RefSeq" id="WP_221474972.1">
    <property type="nucleotide sequence ID" value="NZ_BAAALO010000019.1"/>
</dbReference>
<feature type="domain" description="Carrier" evidence="1">
    <location>
        <begin position="6"/>
        <end position="81"/>
    </location>
</feature>
<proteinExistence type="predicted"/>
<dbReference type="PROSITE" id="PS50075">
    <property type="entry name" value="CARRIER"/>
    <property type="match status" value="1"/>
</dbReference>
<dbReference type="Gene3D" id="1.10.1200.10">
    <property type="entry name" value="ACP-like"/>
    <property type="match status" value="1"/>
</dbReference>